<keyword evidence="2" id="KW-1185">Reference proteome</keyword>
<name>A0ABX7Y5N7_9ACTN</name>
<accession>A0ABX7Y5N7</accession>
<sequence>MTGDQTLVSADLKRTKAIQDFLSGATPFEVDVNRDGVIDDSDIDQKNGRDDGPLNMTRYLTGWRQGNVPGDDYFGFQDGGESFGKVVAQTTMEPPVECPAFRGQW</sequence>
<reference evidence="1 2" key="1">
    <citation type="submission" date="2021-03" db="EMBL/GenBank/DDBJ databases">
        <title>Human Oral Microbial Genomes.</title>
        <authorList>
            <person name="Johnston C.D."/>
            <person name="Chen T."/>
            <person name="Dewhirst F.E."/>
        </authorList>
    </citation>
    <scope>NUCLEOTIDE SEQUENCE [LARGE SCALE GENOMIC DNA]</scope>
    <source>
        <strain evidence="1 2">DSMZ 100122</strain>
    </source>
</reference>
<proteinExistence type="predicted"/>
<dbReference type="Proteomes" id="UP000678513">
    <property type="component" value="Chromosome"/>
</dbReference>
<organism evidence="1 2">
    <name type="scientific">Arachnia rubra</name>
    <dbReference type="NCBI Taxonomy" id="1547448"/>
    <lineage>
        <taxon>Bacteria</taxon>
        <taxon>Bacillati</taxon>
        <taxon>Actinomycetota</taxon>
        <taxon>Actinomycetes</taxon>
        <taxon>Propionibacteriales</taxon>
        <taxon>Propionibacteriaceae</taxon>
        <taxon>Arachnia</taxon>
    </lineage>
</organism>
<evidence type="ECO:0000313" key="2">
    <source>
        <dbReference type="Proteomes" id="UP000678513"/>
    </source>
</evidence>
<evidence type="ECO:0000313" key="1">
    <source>
        <dbReference type="EMBL" id="QUC08371.1"/>
    </source>
</evidence>
<gene>
    <name evidence="1" type="ORF">J5A65_01045</name>
</gene>
<protein>
    <submittedName>
        <fullName evidence="1">Uncharacterized protein</fullName>
    </submittedName>
</protein>
<dbReference type="EMBL" id="CP072384">
    <property type="protein sequence ID" value="QUC08371.1"/>
    <property type="molecule type" value="Genomic_DNA"/>
</dbReference>
<dbReference type="RefSeq" id="WP_212324181.1">
    <property type="nucleotide sequence ID" value="NZ_AP024463.1"/>
</dbReference>